<dbReference type="EC" id="1.1.1.144" evidence="7"/>
<evidence type="ECO:0000313" key="7">
    <source>
        <dbReference type="EMBL" id="OLS03105.1"/>
    </source>
</evidence>
<evidence type="ECO:0000256" key="1">
    <source>
        <dbReference type="ARBA" id="ARBA00022741"/>
    </source>
</evidence>
<keyword evidence="2" id="KW-0067">ATP-binding</keyword>
<dbReference type="Gene3D" id="3.40.50.300">
    <property type="entry name" value="P-loop containing nucleotide triphosphate hydrolases"/>
    <property type="match status" value="1"/>
</dbReference>
<dbReference type="EC" id="1.1.1.243" evidence="7"/>
<dbReference type="InterPro" id="IPR002078">
    <property type="entry name" value="Sigma_54_int"/>
</dbReference>
<dbReference type="GO" id="GO:0005524">
    <property type="term" value="F:ATP binding"/>
    <property type="evidence" value="ECO:0007669"/>
    <property type="project" value="UniProtKB-KW"/>
</dbReference>
<dbReference type="FunFam" id="3.40.50.300:FF:000006">
    <property type="entry name" value="DNA-binding transcriptional regulator NtrC"/>
    <property type="match status" value="1"/>
</dbReference>
<evidence type="ECO:0000256" key="4">
    <source>
        <dbReference type="ARBA" id="ARBA00023125"/>
    </source>
</evidence>
<sequence>MSYLRLIQYKMQSLAETVALALNVEVAIADKNLTRIVGTGDFYTKIDDVCADDSLFARVLQTGESIINLTRDKECMKCSNKDSCLEFANMIYPIKENGETIGVLAFASFDPEQASLIRLKKEEYFNMLKKTAGIVEQEIINIKMTNKLKKDTTEVNEIINCLNKGIIILNSNDEIIHINSKALQILNINISHQKIIERNINKFIKNIKLSHNWNEEIVDLWTINDRKVRVIYSINKIVLGDNEFSLMISFDFMSDIINLVKTHENKEKIYFKDIIGRSSAILKAINKSKIVASTDSTILIEGKSGTGKELFAKSIHNESPRRDGPFIAINCASIPENLIESELFGYEKGAFTGANTSGKKGKIELANNGTIFLDEIGDLPIYLQTKLLRVLQERTIDRLGGEKYININVRVISATNKNLKKMVAEGEFRLDLYYRLNVIPINLPCLKSREDDVFLLSEYIIESLCKKMNKEKKFLSLEVRDLFSKYDWPGNIRELENVLEHGVCFSMDKFIRIENLPEYIQEEKNAHVLEIVEEKSLEDLKIDFEKSVITKLIQKYGDSVEGKKLVAEKLEIGLTTLYRKINE</sequence>
<evidence type="ECO:0000256" key="3">
    <source>
        <dbReference type="ARBA" id="ARBA00023015"/>
    </source>
</evidence>
<dbReference type="PROSITE" id="PS00688">
    <property type="entry name" value="SIGMA54_INTERACT_3"/>
    <property type="match status" value="1"/>
</dbReference>
<keyword evidence="3" id="KW-0805">Transcription regulation</keyword>
<dbReference type="Pfam" id="PF25601">
    <property type="entry name" value="AAA_lid_14"/>
    <property type="match status" value="1"/>
</dbReference>
<dbReference type="InterPro" id="IPR025943">
    <property type="entry name" value="Sigma_54_int_dom_ATP-bd_2"/>
</dbReference>
<proteinExistence type="predicted"/>
<dbReference type="GO" id="GO:0003677">
    <property type="term" value="F:DNA binding"/>
    <property type="evidence" value="ECO:0007669"/>
    <property type="project" value="UniProtKB-KW"/>
</dbReference>
<dbReference type="AlphaFoldDB" id="A0A1U7M748"/>
<dbReference type="InterPro" id="IPR027417">
    <property type="entry name" value="P-loop_NTPase"/>
</dbReference>
<dbReference type="GO" id="GO:0006355">
    <property type="term" value="P:regulation of DNA-templated transcription"/>
    <property type="evidence" value="ECO:0007669"/>
    <property type="project" value="InterPro"/>
</dbReference>
<dbReference type="Gene3D" id="3.30.450.20">
    <property type="entry name" value="PAS domain"/>
    <property type="match status" value="1"/>
</dbReference>
<dbReference type="Proteomes" id="UP000186112">
    <property type="component" value="Unassembled WGS sequence"/>
</dbReference>
<organism evidence="7 8">
    <name type="scientific">Tissierella creatinophila DSM 6911</name>
    <dbReference type="NCBI Taxonomy" id="1123403"/>
    <lineage>
        <taxon>Bacteria</taxon>
        <taxon>Bacillati</taxon>
        <taxon>Bacillota</taxon>
        <taxon>Tissierellia</taxon>
        <taxon>Tissierellales</taxon>
        <taxon>Tissierellaceae</taxon>
        <taxon>Tissierella</taxon>
    </lineage>
</organism>
<reference evidence="7 8" key="1">
    <citation type="submission" date="2016-02" db="EMBL/GenBank/DDBJ databases">
        <title>Genome sequence of Tissierella creatinophila DSM 6911.</title>
        <authorList>
            <person name="Poehlein A."/>
            <person name="Daniel R."/>
        </authorList>
    </citation>
    <scope>NUCLEOTIDE SEQUENCE [LARGE SCALE GENOMIC DNA]</scope>
    <source>
        <strain evidence="7 8">DSM 6911</strain>
    </source>
</reference>
<dbReference type="GO" id="GO:0018457">
    <property type="term" value="F:perillyl-alcohol dehydrogenase (NAD+) activity"/>
    <property type="evidence" value="ECO:0007669"/>
    <property type="project" value="UniProtKB-EC"/>
</dbReference>
<dbReference type="PANTHER" id="PTHR32071">
    <property type="entry name" value="TRANSCRIPTIONAL REGULATORY PROTEIN"/>
    <property type="match status" value="1"/>
</dbReference>
<dbReference type="EMBL" id="LTDM01000011">
    <property type="protein sequence ID" value="OLS03105.1"/>
    <property type="molecule type" value="Genomic_DNA"/>
</dbReference>
<dbReference type="Gene3D" id="1.10.8.60">
    <property type="match status" value="1"/>
</dbReference>
<dbReference type="GO" id="GO:0018459">
    <property type="term" value="F:carveol dehydrogenase activity"/>
    <property type="evidence" value="ECO:0007669"/>
    <property type="project" value="UniProtKB-EC"/>
</dbReference>
<dbReference type="InterPro" id="IPR003593">
    <property type="entry name" value="AAA+_ATPase"/>
</dbReference>
<dbReference type="Gene3D" id="1.10.10.60">
    <property type="entry name" value="Homeodomain-like"/>
    <property type="match status" value="1"/>
</dbReference>
<keyword evidence="4" id="KW-0238">DNA-binding</keyword>
<comment type="caution">
    <text evidence="7">The sequence shown here is derived from an EMBL/GenBank/DDBJ whole genome shotgun (WGS) entry which is preliminary data.</text>
</comment>
<evidence type="ECO:0000259" key="6">
    <source>
        <dbReference type="PROSITE" id="PS50045"/>
    </source>
</evidence>
<dbReference type="PANTHER" id="PTHR32071:SF57">
    <property type="entry name" value="C4-DICARBOXYLATE TRANSPORT TRANSCRIPTIONAL REGULATORY PROTEIN DCTD"/>
    <property type="match status" value="1"/>
</dbReference>
<dbReference type="PROSITE" id="PS00676">
    <property type="entry name" value="SIGMA54_INTERACT_2"/>
    <property type="match status" value="1"/>
</dbReference>
<keyword evidence="7" id="KW-0560">Oxidoreductase</keyword>
<dbReference type="InterPro" id="IPR025944">
    <property type="entry name" value="Sigma_54_int_dom_CS"/>
</dbReference>
<dbReference type="CDD" id="cd00009">
    <property type="entry name" value="AAA"/>
    <property type="match status" value="1"/>
</dbReference>
<evidence type="ECO:0000256" key="2">
    <source>
        <dbReference type="ARBA" id="ARBA00022840"/>
    </source>
</evidence>
<evidence type="ECO:0000256" key="5">
    <source>
        <dbReference type="ARBA" id="ARBA00023163"/>
    </source>
</evidence>
<dbReference type="PROSITE" id="PS50045">
    <property type="entry name" value="SIGMA54_INTERACT_4"/>
    <property type="match status" value="1"/>
</dbReference>
<dbReference type="EC" id="1.14.13.49" evidence="7"/>
<dbReference type="SMART" id="SM00382">
    <property type="entry name" value="AAA"/>
    <property type="match status" value="1"/>
</dbReference>
<protein>
    <submittedName>
        <fullName evidence="7">Limonene hydroxylase</fullName>
        <ecNumber evidence="7">1.1.1.144</ecNumber>
        <ecNumber evidence="7">1.1.1.243</ecNumber>
        <ecNumber evidence="7">1.14.13.48</ecNumber>
        <ecNumber evidence="7">1.14.13.49</ecNumber>
    </submittedName>
</protein>
<gene>
    <name evidence="7" type="ORF">TICRE_08010</name>
</gene>
<dbReference type="OrthoDB" id="5411866at2"/>
<dbReference type="EC" id="1.14.13.48" evidence="7"/>
<dbReference type="Pfam" id="PF00158">
    <property type="entry name" value="Sigma54_activat"/>
    <property type="match status" value="1"/>
</dbReference>
<accession>A0A1U7M748</accession>
<keyword evidence="5" id="KW-0804">Transcription</keyword>
<dbReference type="RefSeq" id="WP_075725393.1">
    <property type="nucleotide sequence ID" value="NZ_LTDM01000011.1"/>
</dbReference>
<keyword evidence="1" id="KW-0547">Nucleotide-binding</keyword>
<dbReference type="SUPFAM" id="SSF52540">
    <property type="entry name" value="P-loop containing nucleoside triphosphate hydrolases"/>
    <property type="match status" value="1"/>
</dbReference>
<dbReference type="InterPro" id="IPR058031">
    <property type="entry name" value="AAA_lid_NorR"/>
</dbReference>
<feature type="domain" description="Sigma-54 factor interaction" evidence="6">
    <location>
        <begin position="274"/>
        <end position="504"/>
    </location>
</feature>
<name>A0A1U7M748_TISCR</name>
<evidence type="ECO:0000313" key="8">
    <source>
        <dbReference type="Proteomes" id="UP000186112"/>
    </source>
</evidence>
<keyword evidence="8" id="KW-1185">Reference proteome</keyword>